<evidence type="ECO:0000313" key="2">
    <source>
        <dbReference type="EMBL" id="NKQ52807.1"/>
    </source>
</evidence>
<dbReference type="InterPro" id="IPR029044">
    <property type="entry name" value="Nucleotide-diphossugar_trans"/>
</dbReference>
<dbReference type="InterPro" id="IPR050834">
    <property type="entry name" value="Glycosyltransf_2"/>
</dbReference>
<organism evidence="2 3">
    <name type="scientific">Amycolatopsis acididurans</name>
    <dbReference type="NCBI Taxonomy" id="2724524"/>
    <lineage>
        <taxon>Bacteria</taxon>
        <taxon>Bacillati</taxon>
        <taxon>Actinomycetota</taxon>
        <taxon>Actinomycetes</taxon>
        <taxon>Pseudonocardiales</taxon>
        <taxon>Pseudonocardiaceae</taxon>
        <taxon>Amycolatopsis</taxon>
    </lineage>
</organism>
<sequence length="292" mass="32412">MRPEVAVCVPAYQAELYLAGTLRSVLAQSFRDFELVVVDNASTDRTAEILREFDHPRLRVVRNDRVLPLAENWNKAVAATRAPLVKLVCADDLLHPRCLEKQYAVLAGDPGIALVCSRRTMINEESRPLSRNRGLRGLTGRHASQDVVRKIVRHGGNPLGEPGGALFRRADFDAVGGFDSRWRFPMDLDLWVRLLQRGDFYGLADSLAAFRISRGSISAALEDTGFVEQRSLTGEMAAAPHWRVRRRDRLVGAAKAPGARLRRQALFLAARAQGRRAGAETNGCENSPYRGM</sequence>
<dbReference type="RefSeq" id="WP_168513026.1">
    <property type="nucleotide sequence ID" value="NZ_JAAXLS010000003.1"/>
</dbReference>
<name>A0ABX1J3C9_9PSEU</name>
<dbReference type="Gene3D" id="3.90.550.10">
    <property type="entry name" value="Spore Coat Polysaccharide Biosynthesis Protein SpsA, Chain A"/>
    <property type="match status" value="1"/>
</dbReference>
<dbReference type="PANTHER" id="PTHR43685:SF2">
    <property type="entry name" value="GLYCOSYLTRANSFERASE 2-LIKE DOMAIN-CONTAINING PROTEIN"/>
    <property type="match status" value="1"/>
</dbReference>
<keyword evidence="3" id="KW-1185">Reference proteome</keyword>
<dbReference type="Proteomes" id="UP000715441">
    <property type="component" value="Unassembled WGS sequence"/>
</dbReference>
<dbReference type="EMBL" id="JAAXLS010000003">
    <property type="protein sequence ID" value="NKQ52807.1"/>
    <property type="molecule type" value="Genomic_DNA"/>
</dbReference>
<dbReference type="PANTHER" id="PTHR43685">
    <property type="entry name" value="GLYCOSYLTRANSFERASE"/>
    <property type="match status" value="1"/>
</dbReference>
<comment type="caution">
    <text evidence="2">The sequence shown here is derived from an EMBL/GenBank/DDBJ whole genome shotgun (WGS) entry which is preliminary data.</text>
</comment>
<feature type="domain" description="Glycosyltransferase 2-like" evidence="1">
    <location>
        <begin position="7"/>
        <end position="174"/>
    </location>
</feature>
<gene>
    <name evidence="2" type="ORF">HFP15_07920</name>
</gene>
<evidence type="ECO:0000313" key="3">
    <source>
        <dbReference type="Proteomes" id="UP000715441"/>
    </source>
</evidence>
<protein>
    <submittedName>
        <fullName evidence="2">Glycosyltransferase</fullName>
    </submittedName>
</protein>
<dbReference type="InterPro" id="IPR001173">
    <property type="entry name" value="Glyco_trans_2-like"/>
</dbReference>
<reference evidence="2 3" key="1">
    <citation type="submission" date="2020-04" db="EMBL/GenBank/DDBJ databases">
        <title>Novel species.</title>
        <authorList>
            <person name="Teo W.F.A."/>
            <person name="Lipun K."/>
            <person name="Srisuk N."/>
            <person name="Duangmal K."/>
        </authorList>
    </citation>
    <scope>NUCLEOTIDE SEQUENCE [LARGE SCALE GENOMIC DNA]</scope>
    <source>
        <strain evidence="2 3">K13G38</strain>
    </source>
</reference>
<dbReference type="SUPFAM" id="SSF53448">
    <property type="entry name" value="Nucleotide-diphospho-sugar transferases"/>
    <property type="match status" value="1"/>
</dbReference>
<proteinExistence type="predicted"/>
<accession>A0ABX1J3C9</accession>
<evidence type="ECO:0000259" key="1">
    <source>
        <dbReference type="Pfam" id="PF00535"/>
    </source>
</evidence>
<dbReference type="Pfam" id="PF00535">
    <property type="entry name" value="Glycos_transf_2"/>
    <property type="match status" value="1"/>
</dbReference>